<dbReference type="Proteomes" id="UP000187203">
    <property type="component" value="Unassembled WGS sequence"/>
</dbReference>
<evidence type="ECO:0000313" key="2">
    <source>
        <dbReference type="EMBL" id="OMO81091.1"/>
    </source>
</evidence>
<accession>A0A1R3IEZ5</accession>
<organism evidence="2 3">
    <name type="scientific">Corchorus olitorius</name>
    <dbReference type="NCBI Taxonomy" id="93759"/>
    <lineage>
        <taxon>Eukaryota</taxon>
        <taxon>Viridiplantae</taxon>
        <taxon>Streptophyta</taxon>
        <taxon>Embryophyta</taxon>
        <taxon>Tracheophyta</taxon>
        <taxon>Spermatophyta</taxon>
        <taxon>Magnoliopsida</taxon>
        <taxon>eudicotyledons</taxon>
        <taxon>Gunneridae</taxon>
        <taxon>Pentapetalae</taxon>
        <taxon>rosids</taxon>
        <taxon>malvids</taxon>
        <taxon>Malvales</taxon>
        <taxon>Malvaceae</taxon>
        <taxon>Grewioideae</taxon>
        <taxon>Apeibeae</taxon>
        <taxon>Corchorus</taxon>
    </lineage>
</organism>
<keyword evidence="3" id="KW-1185">Reference proteome</keyword>
<comment type="caution">
    <text evidence="2">The sequence shown here is derived from an EMBL/GenBank/DDBJ whole genome shotgun (WGS) entry which is preliminary data.</text>
</comment>
<dbReference type="PANTHER" id="PTHR37721">
    <property type="entry name" value="OS05G0464200 PROTEIN"/>
    <property type="match status" value="1"/>
</dbReference>
<evidence type="ECO:0000256" key="1">
    <source>
        <dbReference type="SAM" id="MobiDB-lite"/>
    </source>
</evidence>
<protein>
    <submittedName>
        <fullName evidence="2">Uncharacterized protein</fullName>
    </submittedName>
</protein>
<dbReference type="PANTHER" id="PTHR37721:SF1">
    <property type="entry name" value="OS05G0464200 PROTEIN"/>
    <property type="match status" value="1"/>
</dbReference>
<feature type="region of interest" description="Disordered" evidence="1">
    <location>
        <begin position="40"/>
        <end position="69"/>
    </location>
</feature>
<dbReference type="OrthoDB" id="1744438at2759"/>
<reference evidence="3" key="1">
    <citation type="submission" date="2013-09" db="EMBL/GenBank/DDBJ databases">
        <title>Corchorus olitorius genome sequencing.</title>
        <authorList>
            <person name="Alam M."/>
            <person name="Haque M.S."/>
            <person name="Islam M.S."/>
            <person name="Emdad E.M."/>
            <person name="Islam M.M."/>
            <person name="Ahmed B."/>
            <person name="Halim A."/>
            <person name="Hossen Q.M.M."/>
            <person name="Hossain M.Z."/>
            <person name="Ahmed R."/>
            <person name="Khan M.M."/>
            <person name="Islam R."/>
            <person name="Rashid M.M."/>
            <person name="Khan S.A."/>
            <person name="Rahman M.S."/>
            <person name="Alam M."/>
            <person name="Yahiya A.S."/>
            <person name="Khan M.S."/>
            <person name="Azam M.S."/>
            <person name="Haque T."/>
            <person name="Lashkar M.Z.H."/>
            <person name="Akhand A.I."/>
            <person name="Morshed G."/>
            <person name="Roy S."/>
            <person name="Uddin K.S."/>
            <person name="Rabeya T."/>
            <person name="Hossain A.S."/>
            <person name="Chowdhury A."/>
            <person name="Snigdha A.R."/>
            <person name="Mortoza M.S."/>
            <person name="Matin S.A."/>
            <person name="Hoque S.M.E."/>
            <person name="Islam M.K."/>
            <person name="Roy D.K."/>
            <person name="Haider R."/>
            <person name="Moosa M.M."/>
            <person name="Elias S.M."/>
            <person name="Hasan A.M."/>
            <person name="Jahan S."/>
            <person name="Shafiuddin M."/>
            <person name="Mahmood N."/>
            <person name="Shommy N.S."/>
        </authorList>
    </citation>
    <scope>NUCLEOTIDE SEQUENCE [LARGE SCALE GENOMIC DNA]</scope>
    <source>
        <strain evidence="3">cv. O-4</strain>
    </source>
</reference>
<proteinExistence type="predicted"/>
<dbReference type="AlphaFoldDB" id="A0A1R3IEZ5"/>
<dbReference type="EMBL" id="AWUE01018346">
    <property type="protein sequence ID" value="OMO81091.1"/>
    <property type="molecule type" value="Genomic_DNA"/>
</dbReference>
<gene>
    <name evidence="2" type="ORF">COLO4_23767</name>
</gene>
<evidence type="ECO:0000313" key="3">
    <source>
        <dbReference type="Proteomes" id="UP000187203"/>
    </source>
</evidence>
<sequence length="69" mass="7231">MENEKTPERKAGVRIPPQRGQVKVMMFNQIVKTVKSVVTLGKKGGSGGGSSASTTPPSSNYPSEGHSDS</sequence>
<name>A0A1R3IEZ5_9ROSI</name>